<dbReference type="GO" id="GO:0016887">
    <property type="term" value="F:ATP hydrolysis activity"/>
    <property type="evidence" value="ECO:0007669"/>
    <property type="project" value="InterPro"/>
</dbReference>
<dbReference type="OrthoDB" id="9802264at2"/>
<dbReference type="Proteomes" id="UP000315235">
    <property type="component" value="Unassembled WGS sequence"/>
</dbReference>
<reference evidence="5 6" key="1">
    <citation type="submission" date="2019-07" db="EMBL/GenBank/DDBJ databases">
        <title>Pseudomonas mangiferae sp. nov., isolated from bark of mango tree in Thailand.</title>
        <authorList>
            <person name="Srisuk N."/>
            <person name="Anurat P."/>
        </authorList>
    </citation>
    <scope>NUCLEOTIDE SEQUENCE [LARGE SCALE GENOMIC DNA]</scope>
    <source>
        <strain evidence="5 6">DMKU_BBB3-04</strain>
    </source>
</reference>
<dbReference type="SUPFAM" id="SSF52540">
    <property type="entry name" value="P-loop containing nucleoside triphosphate hydrolases"/>
    <property type="match status" value="1"/>
</dbReference>
<evidence type="ECO:0000259" key="4">
    <source>
        <dbReference type="PROSITE" id="PS50893"/>
    </source>
</evidence>
<feature type="domain" description="ABC transporter" evidence="4">
    <location>
        <begin position="4"/>
        <end position="238"/>
    </location>
</feature>
<dbReference type="InterPro" id="IPR050093">
    <property type="entry name" value="ABC_SmlMolc_Importer"/>
</dbReference>
<dbReference type="Gene3D" id="2.40.50.100">
    <property type="match status" value="1"/>
</dbReference>
<evidence type="ECO:0000313" key="6">
    <source>
        <dbReference type="Proteomes" id="UP000315235"/>
    </source>
</evidence>
<dbReference type="Gene3D" id="3.40.50.300">
    <property type="entry name" value="P-loop containing nucleotide triphosphate hydrolases"/>
    <property type="match status" value="1"/>
</dbReference>
<dbReference type="PANTHER" id="PTHR42781:SF4">
    <property type="entry name" value="SPERMIDINE_PUTRESCINE IMPORT ATP-BINDING PROTEIN POTA"/>
    <property type="match status" value="1"/>
</dbReference>
<evidence type="ECO:0000256" key="1">
    <source>
        <dbReference type="ARBA" id="ARBA00022448"/>
    </source>
</evidence>
<gene>
    <name evidence="5" type="ORF">FM069_00535</name>
</gene>
<dbReference type="SUPFAM" id="SSF50331">
    <property type="entry name" value="MOP-like"/>
    <property type="match status" value="1"/>
</dbReference>
<dbReference type="AlphaFoldDB" id="A0A553H4A1"/>
<comment type="caution">
    <text evidence="5">The sequence shown here is derived from an EMBL/GenBank/DDBJ whole genome shotgun (WGS) entry which is preliminary data.</text>
</comment>
<dbReference type="InterPro" id="IPR013611">
    <property type="entry name" value="Transp-assoc_OB_typ2"/>
</dbReference>
<dbReference type="FunFam" id="3.40.50.300:FF:000042">
    <property type="entry name" value="Maltose/maltodextrin ABC transporter, ATP-binding protein"/>
    <property type="match status" value="1"/>
</dbReference>
<name>A0A553H4A1_9PSED</name>
<dbReference type="PROSITE" id="PS50893">
    <property type="entry name" value="ABC_TRANSPORTER_2"/>
    <property type="match status" value="1"/>
</dbReference>
<dbReference type="InterPro" id="IPR003439">
    <property type="entry name" value="ABC_transporter-like_ATP-bd"/>
</dbReference>
<evidence type="ECO:0000256" key="3">
    <source>
        <dbReference type="ARBA" id="ARBA00022840"/>
    </source>
</evidence>
<dbReference type="RefSeq" id="WP_143486175.1">
    <property type="nucleotide sequence ID" value="NZ_VJOY01000001.1"/>
</dbReference>
<keyword evidence="6" id="KW-1185">Reference proteome</keyword>
<keyword evidence="2" id="KW-0547">Nucleotide-binding</keyword>
<protein>
    <submittedName>
        <fullName evidence="5">ABC transporter ATP-binding protein</fullName>
    </submittedName>
</protein>
<keyword evidence="3 5" id="KW-0067">ATP-binding</keyword>
<dbReference type="GO" id="GO:0140359">
    <property type="term" value="F:ABC-type transporter activity"/>
    <property type="evidence" value="ECO:0007669"/>
    <property type="project" value="UniProtKB-ARBA"/>
</dbReference>
<proteinExistence type="predicted"/>
<accession>A0A553H4A1</accession>
<dbReference type="InterPro" id="IPR017871">
    <property type="entry name" value="ABC_transporter-like_CS"/>
</dbReference>
<organism evidence="5 6">
    <name type="scientific">Pseudomonas mangiferae</name>
    <dbReference type="NCBI Taxonomy" id="2593654"/>
    <lineage>
        <taxon>Bacteria</taxon>
        <taxon>Pseudomonadati</taxon>
        <taxon>Pseudomonadota</taxon>
        <taxon>Gammaproteobacteria</taxon>
        <taxon>Pseudomonadales</taxon>
        <taxon>Pseudomonadaceae</taxon>
        <taxon>Pseudomonas</taxon>
    </lineage>
</organism>
<dbReference type="Pfam" id="PF08402">
    <property type="entry name" value="TOBE_2"/>
    <property type="match status" value="1"/>
</dbReference>
<sequence>MSQIKISNLQKHFGAFQALKGIDLMVEEGTLLALLGPSGCGKSTTLQLLAGFETPSAGEIRVNDRLISSAQGVVPPEKRDISLVFQNYAVWPHKTVAENVAFGLQIRKTPRAVLEEKLGKALKTVHLDHLADRYPSELSGGQQQRVALARALIVEPSILLLDEPLSNLDAHLREEMRFEIRQVHDLLGLTTVYVTHDQGEALVTANQIAVMNGGSVQQLGTPREIFERPANAFVAAFIGSNNVIQGQLAREGALRFGRTELAGLQRGRGTVGDPFALCIRPSKVRVVAPGEASGNVLPGQVIRTAYLGEYCDVLVDVGHGVSVRAFTPPSLDFSVDQPVLLHLPTEDCQLLEPAQRVTS</sequence>
<dbReference type="GO" id="GO:0043190">
    <property type="term" value="C:ATP-binding cassette (ABC) transporter complex"/>
    <property type="evidence" value="ECO:0007669"/>
    <property type="project" value="InterPro"/>
</dbReference>
<dbReference type="SMART" id="SM00382">
    <property type="entry name" value="AAA"/>
    <property type="match status" value="1"/>
</dbReference>
<dbReference type="InterPro" id="IPR027417">
    <property type="entry name" value="P-loop_NTPase"/>
</dbReference>
<evidence type="ECO:0000313" key="5">
    <source>
        <dbReference type="EMBL" id="TRX76544.1"/>
    </source>
</evidence>
<dbReference type="Pfam" id="PF00005">
    <property type="entry name" value="ABC_tran"/>
    <property type="match status" value="1"/>
</dbReference>
<evidence type="ECO:0000256" key="2">
    <source>
        <dbReference type="ARBA" id="ARBA00022741"/>
    </source>
</evidence>
<dbReference type="PANTHER" id="PTHR42781">
    <property type="entry name" value="SPERMIDINE/PUTRESCINE IMPORT ATP-BINDING PROTEIN POTA"/>
    <property type="match status" value="1"/>
</dbReference>
<dbReference type="PROSITE" id="PS00211">
    <property type="entry name" value="ABC_TRANSPORTER_1"/>
    <property type="match status" value="1"/>
</dbReference>
<dbReference type="EMBL" id="VJOY01000001">
    <property type="protein sequence ID" value="TRX76544.1"/>
    <property type="molecule type" value="Genomic_DNA"/>
</dbReference>
<dbReference type="InterPro" id="IPR003593">
    <property type="entry name" value="AAA+_ATPase"/>
</dbReference>
<dbReference type="InterPro" id="IPR008995">
    <property type="entry name" value="Mo/tungstate-bd_C_term_dom"/>
</dbReference>
<keyword evidence="1" id="KW-0813">Transport</keyword>
<dbReference type="GO" id="GO:0005524">
    <property type="term" value="F:ATP binding"/>
    <property type="evidence" value="ECO:0007669"/>
    <property type="project" value="UniProtKB-KW"/>
</dbReference>